<evidence type="ECO:0000313" key="2">
    <source>
        <dbReference type="Proteomes" id="UP000006426"/>
    </source>
</evidence>
<dbReference type="AlphaFoldDB" id="A0AAD0PM12"/>
<name>A0AAD0PM12_PSEAV</name>
<dbReference type="Proteomes" id="UP000006426">
    <property type="component" value="Chromosome"/>
</dbReference>
<evidence type="ECO:0000313" key="1">
    <source>
        <dbReference type="EMBL" id="AXH54250.1"/>
    </source>
</evidence>
<protein>
    <submittedName>
        <fullName evidence="1">Uncharacterized protein</fullName>
    </submittedName>
</protein>
<organism evidence="1 2">
    <name type="scientific">Pseudomonas amygdali pv. lachrymans str. M301315</name>
    <dbReference type="NCBI Taxonomy" id="629260"/>
    <lineage>
        <taxon>Bacteria</taxon>
        <taxon>Pseudomonadati</taxon>
        <taxon>Pseudomonadota</taxon>
        <taxon>Gammaproteobacteria</taxon>
        <taxon>Pseudomonadales</taxon>
        <taxon>Pseudomonadaceae</taxon>
        <taxon>Pseudomonas</taxon>
        <taxon>Pseudomonas amygdali</taxon>
    </lineage>
</organism>
<accession>A0AAD0PM12</accession>
<gene>
    <name evidence="1" type="ORF">PLA107_002090</name>
</gene>
<proteinExistence type="predicted"/>
<reference evidence="1 2" key="1">
    <citation type="journal article" date="2011" name="PLoS Pathog.">
        <title>Dynamic evolution of pathogenicity revealed by sequencing and comparative genomics of 19 Pseudomonas syringae isolates.</title>
        <authorList>
            <person name="Baltrus D.A."/>
            <person name="Nishimura M.T."/>
            <person name="Romanchuk A."/>
            <person name="Chang J.H."/>
            <person name="Mukhtar M.S."/>
            <person name="Cherkis K."/>
            <person name="Roach J."/>
            <person name="Grant S.R."/>
            <person name="Jones C.D."/>
            <person name="Dangl J.L."/>
        </authorList>
    </citation>
    <scope>NUCLEOTIDE SEQUENCE [LARGE SCALE GENOMIC DNA]</scope>
    <source>
        <strain evidence="1 2">M301315</strain>
    </source>
</reference>
<dbReference type="EMBL" id="CP031225">
    <property type="protein sequence ID" value="AXH54250.1"/>
    <property type="molecule type" value="Genomic_DNA"/>
</dbReference>
<sequence length="69" mass="7929">MQTTESGQWRHFAILPRRIARLASWGWRSPYLIKPRRSNDVMTSHGGQPASKPRIQSDTYRFLACMAGP</sequence>